<accession>A0ABW3DVR4</accession>
<dbReference type="InterPro" id="IPR046198">
    <property type="entry name" value="DUF6230"/>
</dbReference>
<dbReference type="EMBL" id="JBHTHX010001123">
    <property type="protein sequence ID" value="MFD0887943.1"/>
    <property type="molecule type" value="Genomic_DNA"/>
</dbReference>
<reference evidence="3" key="1">
    <citation type="journal article" date="2019" name="Int. J. Syst. Evol. Microbiol.">
        <title>The Global Catalogue of Microorganisms (GCM) 10K type strain sequencing project: providing services to taxonomists for standard genome sequencing and annotation.</title>
        <authorList>
            <consortium name="The Broad Institute Genomics Platform"/>
            <consortium name="The Broad Institute Genome Sequencing Center for Infectious Disease"/>
            <person name="Wu L."/>
            <person name="Ma J."/>
        </authorList>
    </citation>
    <scope>NUCLEOTIDE SEQUENCE [LARGE SCALE GENOMIC DNA]</scope>
    <source>
        <strain evidence="3">CCUG 62974</strain>
    </source>
</reference>
<protein>
    <submittedName>
        <fullName evidence="2">DUF6230 family protein</fullName>
    </submittedName>
</protein>
<keyword evidence="1" id="KW-0732">Signal</keyword>
<feature type="signal peptide" evidence="1">
    <location>
        <begin position="1"/>
        <end position="23"/>
    </location>
</feature>
<dbReference type="Proteomes" id="UP001597024">
    <property type="component" value="Unassembled WGS sequence"/>
</dbReference>
<gene>
    <name evidence="2" type="ORF">ACFQ08_25670</name>
</gene>
<name>A0ABW3DVR4_9ACTN</name>
<feature type="chain" id="PRO_5045497254" evidence="1">
    <location>
        <begin position="24"/>
        <end position="172"/>
    </location>
</feature>
<organism evidence="2 3">
    <name type="scientific">Streptosporangium algeriense</name>
    <dbReference type="NCBI Taxonomy" id="1682748"/>
    <lineage>
        <taxon>Bacteria</taxon>
        <taxon>Bacillati</taxon>
        <taxon>Actinomycetota</taxon>
        <taxon>Actinomycetes</taxon>
        <taxon>Streptosporangiales</taxon>
        <taxon>Streptosporangiaceae</taxon>
        <taxon>Streptosporangium</taxon>
    </lineage>
</organism>
<sequence>MIFAPAAGSAVALLGAMSQGAIGASFAVSGVPFKISADVLRGQGLSAYETVDRTKDGKPIRVLVSGIRHAELVNLCESVLLKTAVGVATLKTTAGTGDTPVTGEYMITDAPLSLGDAVTHDLQAGRDASTLDEVSGVTGRVGGFGQQAGTITIVTSGVWASLPPPALSGFPT</sequence>
<evidence type="ECO:0000313" key="2">
    <source>
        <dbReference type="EMBL" id="MFD0887943.1"/>
    </source>
</evidence>
<dbReference type="Pfam" id="PF19741">
    <property type="entry name" value="DUF6230"/>
    <property type="match status" value="1"/>
</dbReference>
<keyword evidence="3" id="KW-1185">Reference proteome</keyword>
<evidence type="ECO:0000313" key="3">
    <source>
        <dbReference type="Proteomes" id="UP001597024"/>
    </source>
</evidence>
<comment type="caution">
    <text evidence="2">The sequence shown here is derived from an EMBL/GenBank/DDBJ whole genome shotgun (WGS) entry which is preliminary data.</text>
</comment>
<proteinExistence type="predicted"/>
<evidence type="ECO:0000256" key="1">
    <source>
        <dbReference type="SAM" id="SignalP"/>
    </source>
</evidence>